<dbReference type="RefSeq" id="WP_147109778.1">
    <property type="nucleotide sequence ID" value="NZ_BJVJ01000037.1"/>
</dbReference>
<organism evidence="1 2">
    <name type="scientific">Pseudonocardia sulfidoxydans NBRC 16205</name>
    <dbReference type="NCBI Taxonomy" id="1223511"/>
    <lineage>
        <taxon>Bacteria</taxon>
        <taxon>Bacillati</taxon>
        <taxon>Actinomycetota</taxon>
        <taxon>Actinomycetes</taxon>
        <taxon>Pseudonocardiales</taxon>
        <taxon>Pseudonocardiaceae</taxon>
        <taxon>Pseudonocardia</taxon>
    </lineage>
</organism>
<name>A0A511DNN3_9PSEU</name>
<evidence type="ECO:0000313" key="2">
    <source>
        <dbReference type="Proteomes" id="UP000321685"/>
    </source>
</evidence>
<accession>A0A511DNN3</accession>
<gene>
    <name evidence="1" type="ORF">PSU4_36120</name>
</gene>
<protein>
    <recommendedName>
        <fullName evidence="3">ASCH domain-containing protein</fullName>
    </recommendedName>
</protein>
<comment type="caution">
    <text evidence="1">The sequence shown here is derived from an EMBL/GenBank/DDBJ whole genome shotgun (WGS) entry which is preliminary data.</text>
</comment>
<proteinExistence type="predicted"/>
<dbReference type="OrthoDB" id="121143at2"/>
<dbReference type="AlphaFoldDB" id="A0A511DNN3"/>
<dbReference type="Gene3D" id="1.10.10.10">
    <property type="entry name" value="Winged helix-like DNA-binding domain superfamily/Winged helix DNA-binding domain"/>
    <property type="match status" value="1"/>
</dbReference>
<keyword evidence="2" id="KW-1185">Reference proteome</keyword>
<sequence>MLLRRPVLDAIAAGRVTRAYRRWDRARVKPGTRLRTVVGVLEVTAVRTVAAASLTDADAAAAGVADAAALRRELAKRPTGEVFRIDLRPAGEDPRIALRADDDLDDDARAALDARLARMDTTSSYGPWTAATLALIAENPEVRAPDLAQRMGRETQPFKRDVRKLKELGLTESLPVGYRLSPRGRAYLRN</sequence>
<reference evidence="1 2" key="1">
    <citation type="submission" date="2019-07" db="EMBL/GenBank/DDBJ databases">
        <title>Whole genome shotgun sequence of Pseudonocardia sulfidoxydans NBRC 16205.</title>
        <authorList>
            <person name="Hosoyama A."/>
            <person name="Uohara A."/>
            <person name="Ohji S."/>
            <person name="Ichikawa N."/>
        </authorList>
    </citation>
    <scope>NUCLEOTIDE SEQUENCE [LARGE SCALE GENOMIC DNA]</scope>
    <source>
        <strain evidence="1 2">NBRC 16205</strain>
    </source>
</reference>
<evidence type="ECO:0008006" key="3">
    <source>
        <dbReference type="Google" id="ProtNLM"/>
    </source>
</evidence>
<dbReference type="EMBL" id="BJVJ01000037">
    <property type="protein sequence ID" value="GEL24658.1"/>
    <property type="molecule type" value="Genomic_DNA"/>
</dbReference>
<evidence type="ECO:0000313" key="1">
    <source>
        <dbReference type="EMBL" id="GEL24658.1"/>
    </source>
</evidence>
<dbReference type="InterPro" id="IPR036388">
    <property type="entry name" value="WH-like_DNA-bd_sf"/>
</dbReference>
<dbReference type="SUPFAM" id="SSF46785">
    <property type="entry name" value="Winged helix' DNA-binding domain"/>
    <property type="match status" value="1"/>
</dbReference>
<dbReference type="InterPro" id="IPR036390">
    <property type="entry name" value="WH_DNA-bd_sf"/>
</dbReference>
<dbReference type="Proteomes" id="UP000321685">
    <property type="component" value="Unassembled WGS sequence"/>
</dbReference>